<dbReference type="OrthoDB" id="9801213at2"/>
<feature type="binding site" evidence="7 10">
    <location>
        <position position="300"/>
    </location>
    <ligand>
        <name>Mg(2+)</name>
        <dbReference type="ChEBI" id="CHEBI:18420"/>
    </ligand>
</feature>
<evidence type="ECO:0000259" key="12">
    <source>
        <dbReference type="PROSITE" id="PS51278"/>
    </source>
</evidence>
<keyword evidence="3 7" id="KW-0328">Glycosyltransferase</keyword>
<comment type="cofactor">
    <cofactor evidence="7 11">
        <name>[4Fe-4S] cluster</name>
        <dbReference type="ChEBI" id="CHEBI:49883"/>
    </cofactor>
    <text evidence="7 11">Binds 1 [4Fe-4S] cluster per subunit.</text>
</comment>
<proteinExistence type="inferred from homology"/>
<dbReference type="Pfam" id="PF13537">
    <property type="entry name" value="GATase_7"/>
    <property type="match status" value="1"/>
</dbReference>
<evidence type="ECO:0000256" key="7">
    <source>
        <dbReference type="HAMAP-Rule" id="MF_01931"/>
    </source>
</evidence>
<dbReference type="PROSITE" id="PS51278">
    <property type="entry name" value="GATASE_TYPE_2"/>
    <property type="match status" value="1"/>
</dbReference>
<feature type="binding site" evidence="7 10">
    <location>
        <position position="362"/>
    </location>
    <ligand>
        <name>Mg(2+)</name>
        <dbReference type="ChEBI" id="CHEBI:18420"/>
    </ligand>
</feature>
<comment type="function">
    <text evidence="7">Catalyzes the formation of phosphoribosylamine from phosphoribosylpyrophosphate (PRPP) and glutamine.</text>
</comment>
<name>B8D0M1_HALOH</name>
<dbReference type="GO" id="GO:0004044">
    <property type="term" value="F:amidophosphoribosyltransferase activity"/>
    <property type="evidence" value="ECO:0007669"/>
    <property type="project" value="UniProtKB-UniRule"/>
</dbReference>
<gene>
    <name evidence="7" type="primary">purF</name>
    <name evidence="13" type="ordered locus">Hore_22120</name>
</gene>
<dbReference type="GO" id="GO:0051539">
    <property type="term" value="F:4 iron, 4 sulfur cluster binding"/>
    <property type="evidence" value="ECO:0007669"/>
    <property type="project" value="UniProtKB-KW"/>
</dbReference>
<dbReference type="InterPro" id="IPR029057">
    <property type="entry name" value="PRTase-like"/>
</dbReference>
<evidence type="ECO:0000256" key="8">
    <source>
        <dbReference type="PIRNR" id="PIRNR000485"/>
    </source>
</evidence>
<feature type="binding site" evidence="7 10">
    <location>
        <position position="363"/>
    </location>
    <ligand>
        <name>Mg(2+)</name>
        <dbReference type="ChEBI" id="CHEBI:18420"/>
    </ligand>
</feature>
<keyword evidence="4 7" id="KW-0808">Transferase</keyword>
<dbReference type="MEROPS" id="C44.001"/>
<dbReference type="Gene3D" id="3.40.50.2020">
    <property type="match status" value="1"/>
</dbReference>
<dbReference type="GO" id="GO:0000287">
    <property type="term" value="F:magnesium ion binding"/>
    <property type="evidence" value="ECO:0007669"/>
    <property type="project" value="UniProtKB-UniRule"/>
</dbReference>
<keyword evidence="7" id="KW-0004">4Fe-4S</keyword>
<dbReference type="SUPFAM" id="SSF56235">
    <property type="entry name" value="N-terminal nucleophile aminohydrolases (Ntn hydrolases)"/>
    <property type="match status" value="1"/>
</dbReference>
<accession>B8D0M1</accession>
<dbReference type="InterPro" id="IPR029055">
    <property type="entry name" value="Ntn_hydrolases_N"/>
</dbReference>
<feature type="binding site" evidence="7 11">
    <location>
        <position position="399"/>
    </location>
    <ligand>
        <name>[4Fe-4S] cluster</name>
        <dbReference type="ChEBI" id="CHEBI:49883"/>
    </ligand>
</feature>
<evidence type="ECO:0000256" key="9">
    <source>
        <dbReference type="PIRSR" id="PIRSR000485-1"/>
    </source>
</evidence>
<dbReference type="Proteomes" id="UP000000719">
    <property type="component" value="Chromosome"/>
</dbReference>
<evidence type="ECO:0000256" key="4">
    <source>
        <dbReference type="ARBA" id="ARBA00022679"/>
    </source>
</evidence>
<dbReference type="EMBL" id="CP001098">
    <property type="protein sequence ID" value="ACL70957.1"/>
    <property type="molecule type" value="Genomic_DNA"/>
</dbReference>
<dbReference type="InterPro" id="IPR000836">
    <property type="entry name" value="PRTase_dom"/>
</dbReference>
<dbReference type="PIRSF" id="PIRSF000485">
    <property type="entry name" value="Amd_phspho_trans"/>
    <property type="match status" value="1"/>
</dbReference>
<dbReference type="NCBIfam" id="TIGR01134">
    <property type="entry name" value="purF"/>
    <property type="match status" value="1"/>
</dbReference>
<organism evidence="13 14">
    <name type="scientific">Halothermothrix orenii (strain H 168 / OCM 544 / DSM 9562)</name>
    <dbReference type="NCBI Taxonomy" id="373903"/>
    <lineage>
        <taxon>Bacteria</taxon>
        <taxon>Bacillati</taxon>
        <taxon>Bacillota</taxon>
        <taxon>Clostridia</taxon>
        <taxon>Halanaerobiales</taxon>
        <taxon>Halothermotrichaceae</taxon>
        <taxon>Halothermothrix</taxon>
    </lineage>
</organism>
<comment type="pathway">
    <text evidence="1 7 8">Purine metabolism; IMP biosynthesis via de novo pathway; N(1)-(5-phospho-D-ribosyl)glycinamide from 5-phospho-alpha-D-ribose 1-diphosphate: step 1/2.</text>
</comment>
<dbReference type="UniPathway" id="UPA00074">
    <property type="reaction ID" value="UER00124"/>
</dbReference>
<comment type="similarity">
    <text evidence="2 7 8">In the C-terminal section; belongs to the purine/pyrimidine phosphoribosyltransferase family.</text>
</comment>
<dbReference type="CDD" id="cd00715">
    <property type="entry name" value="GPATase_N"/>
    <property type="match status" value="1"/>
</dbReference>
<keyword evidence="7 11" id="KW-0411">Iron-sulfur</keyword>
<feature type="binding site" evidence="7 11">
    <location>
        <position position="250"/>
    </location>
    <ligand>
        <name>[4Fe-4S] cluster</name>
        <dbReference type="ChEBI" id="CHEBI:49883"/>
    </ligand>
</feature>
<dbReference type="EC" id="2.4.2.14" evidence="7"/>
<dbReference type="eggNOG" id="COG0034">
    <property type="taxonomic scope" value="Bacteria"/>
</dbReference>
<evidence type="ECO:0000256" key="6">
    <source>
        <dbReference type="ARBA" id="ARBA00022962"/>
    </source>
</evidence>
<evidence type="ECO:0000313" key="13">
    <source>
        <dbReference type="EMBL" id="ACL70957.1"/>
    </source>
</evidence>
<keyword evidence="7 10" id="KW-0479">Metal-binding</keyword>
<feature type="domain" description="Glutamine amidotransferase type-2" evidence="12">
    <location>
        <begin position="14"/>
        <end position="234"/>
    </location>
</feature>
<dbReference type="STRING" id="373903.Hore_22120"/>
<keyword evidence="5 7" id="KW-0658">Purine biosynthesis</keyword>
<dbReference type="HAMAP" id="MF_01931">
    <property type="entry name" value="PurF"/>
    <property type="match status" value="1"/>
</dbReference>
<sequence>MPYEIMSGKPREECGVFGIFSPDRNDAGSLIYLGLHSLQHRGQESAGIAVSQDKGINLYKRMGLVDNVFNKSIIETLSGWAGIGHVRYSTTGSSLAANSQPILINSIKGQVALAHNGNLVNGYELRIALEKKGSVFHSTLDTEVIAHLIARSQYNDIPSALLDSLKTIEGAYSLVVLTRDKLIGVRDPRGFRPLVMGKLGEGIVLASETCALNIIGAEYVRDIEPGEMVVIDENGVQSYSFNPEVEPRFCIFEYIYFARPDSSFNGNNVHLIRKDMGRQLAREAGDLLKKIDVVVPVPDSGISSAQGFAEESGLPFQYGLIKNRYVGRTFINPTQEMRNLKVRMKLNPIKNIIRGKNIALIDDSIVRGTTSRQIVNMLKEAGARDVHLFVSSPPVTHSCYYGLDTSNRQELIASRLNVKDIAREIGADSLTYLSIEGLLSTVERKEKGCCVACFSGDYPTRTGNGKLALEKNVPEIKSGQ</sequence>
<dbReference type="InterPro" id="IPR035584">
    <property type="entry name" value="PurF_N"/>
</dbReference>
<dbReference type="InterPro" id="IPR005854">
    <property type="entry name" value="PurF"/>
</dbReference>
<keyword evidence="7 11" id="KW-0408">Iron</keyword>
<dbReference type="RefSeq" id="WP_015923926.1">
    <property type="nucleotide sequence ID" value="NC_011899.1"/>
</dbReference>
<dbReference type="GO" id="GO:0009113">
    <property type="term" value="P:purine nucleobase biosynthetic process"/>
    <property type="evidence" value="ECO:0007669"/>
    <property type="project" value="UniProtKB-UniRule"/>
</dbReference>
<evidence type="ECO:0000256" key="1">
    <source>
        <dbReference type="ARBA" id="ARBA00005209"/>
    </source>
</evidence>
<keyword evidence="6 7" id="KW-0315">Glutamine amidotransferase</keyword>
<dbReference type="HOGENOM" id="CLU_022389_3_1_9"/>
<dbReference type="InterPro" id="IPR017932">
    <property type="entry name" value="GATase_2_dom"/>
</dbReference>
<dbReference type="AlphaFoldDB" id="B8D0M1"/>
<feature type="binding site" evidence="7 11">
    <location>
        <position position="450"/>
    </location>
    <ligand>
        <name>[4Fe-4S] cluster</name>
        <dbReference type="ChEBI" id="CHEBI:49883"/>
    </ligand>
</feature>
<dbReference type="KEGG" id="hor:Hore_22120"/>
<evidence type="ECO:0000256" key="2">
    <source>
        <dbReference type="ARBA" id="ARBA00010138"/>
    </source>
</evidence>
<dbReference type="Gene3D" id="3.60.20.10">
    <property type="entry name" value="Glutamine Phosphoribosylpyrophosphate, subunit 1, domain 1"/>
    <property type="match status" value="1"/>
</dbReference>
<evidence type="ECO:0000256" key="11">
    <source>
        <dbReference type="PIRSR" id="PIRSR000485-3"/>
    </source>
</evidence>
<evidence type="ECO:0000256" key="10">
    <source>
        <dbReference type="PIRSR" id="PIRSR000485-2"/>
    </source>
</evidence>
<dbReference type="GO" id="GO:0006189">
    <property type="term" value="P:'de novo' IMP biosynthetic process"/>
    <property type="evidence" value="ECO:0007669"/>
    <property type="project" value="UniProtKB-UniRule"/>
</dbReference>
<feature type="active site" description="Nucleophile" evidence="7 9">
    <location>
        <position position="14"/>
    </location>
</feature>
<evidence type="ECO:0000256" key="3">
    <source>
        <dbReference type="ARBA" id="ARBA00022676"/>
    </source>
</evidence>
<keyword evidence="7 10" id="KW-0460">Magnesium</keyword>
<reference evidence="13 14" key="1">
    <citation type="journal article" date="2009" name="PLoS ONE">
        <title>Genome analysis of the anaerobic thermohalophilic bacterium Halothermothrix orenii.</title>
        <authorList>
            <person name="Mavromatis K."/>
            <person name="Ivanova N."/>
            <person name="Anderson I."/>
            <person name="Lykidis A."/>
            <person name="Hooper S.D."/>
            <person name="Sun H."/>
            <person name="Kunin V."/>
            <person name="Lapidus A."/>
            <person name="Hugenholtz P."/>
            <person name="Patel B."/>
            <person name="Kyrpides N.C."/>
        </authorList>
    </citation>
    <scope>NUCLEOTIDE SEQUENCE [LARGE SCALE GENOMIC DNA]</scope>
    <source>
        <strain evidence="14">H 168 / OCM 544 / DSM 9562</strain>
    </source>
</reference>
<dbReference type="CDD" id="cd06223">
    <property type="entry name" value="PRTases_typeI"/>
    <property type="match status" value="1"/>
</dbReference>
<comment type="cofactor">
    <cofactor evidence="7 10">
        <name>Mg(2+)</name>
        <dbReference type="ChEBI" id="CHEBI:18420"/>
    </cofactor>
    <text evidence="7 10">Binds 1 Mg(2+) ion per subunit.</text>
</comment>
<protein>
    <recommendedName>
        <fullName evidence="7">Amidophosphoribosyltransferase</fullName>
        <shortName evidence="7">ATase</shortName>
        <ecNumber evidence="7">2.4.2.14</ecNumber>
    </recommendedName>
    <alternativeName>
        <fullName evidence="7">Glutamine phosphoribosylpyrophosphate amidotransferase</fullName>
        <shortName evidence="7">GPATase</shortName>
    </alternativeName>
</protein>
<dbReference type="SUPFAM" id="SSF53271">
    <property type="entry name" value="PRTase-like"/>
    <property type="match status" value="1"/>
</dbReference>
<evidence type="ECO:0000256" key="5">
    <source>
        <dbReference type="ARBA" id="ARBA00022755"/>
    </source>
</evidence>
<dbReference type="PANTHER" id="PTHR11907">
    <property type="entry name" value="AMIDOPHOSPHORIBOSYLTRANSFERASE"/>
    <property type="match status" value="1"/>
</dbReference>
<evidence type="ECO:0000313" key="14">
    <source>
        <dbReference type="Proteomes" id="UP000000719"/>
    </source>
</evidence>
<feature type="binding site" evidence="7 11">
    <location>
        <position position="453"/>
    </location>
    <ligand>
        <name>[4Fe-4S] cluster</name>
        <dbReference type="ChEBI" id="CHEBI:49883"/>
    </ligand>
</feature>
<comment type="catalytic activity">
    <reaction evidence="7 8">
        <text>5-phospho-beta-D-ribosylamine + L-glutamate + diphosphate = 5-phospho-alpha-D-ribose 1-diphosphate + L-glutamine + H2O</text>
        <dbReference type="Rhea" id="RHEA:14905"/>
        <dbReference type="ChEBI" id="CHEBI:15377"/>
        <dbReference type="ChEBI" id="CHEBI:29985"/>
        <dbReference type="ChEBI" id="CHEBI:33019"/>
        <dbReference type="ChEBI" id="CHEBI:58017"/>
        <dbReference type="ChEBI" id="CHEBI:58359"/>
        <dbReference type="ChEBI" id="CHEBI:58681"/>
        <dbReference type="EC" id="2.4.2.14"/>
    </reaction>
</comment>
<keyword evidence="14" id="KW-1185">Reference proteome</keyword>